<dbReference type="KEGG" id="psai:C3B54_11373a"/>
<accession>A0A2L2BSS1</accession>
<dbReference type="Proteomes" id="UP000243077">
    <property type="component" value="Chromosome"/>
</dbReference>
<proteinExistence type="predicted"/>
<dbReference type="AlphaFoldDB" id="A0A2L2BSS1"/>
<evidence type="ECO:0000313" key="2">
    <source>
        <dbReference type="Proteomes" id="UP000243077"/>
    </source>
</evidence>
<organism evidence="1 2">
    <name type="scientific">Pontimonas salivibrio</name>
    <dbReference type="NCBI Taxonomy" id="1159327"/>
    <lineage>
        <taxon>Bacteria</taxon>
        <taxon>Bacillati</taxon>
        <taxon>Actinomycetota</taxon>
        <taxon>Actinomycetes</taxon>
        <taxon>Micrococcales</taxon>
        <taxon>Microbacteriaceae</taxon>
        <taxon>Pontimonas</taxon>
    </lineage>
</organism>
<gene>
    <name evidence="1" type="ORF">C3B54_11373a</name>
</gene>
<name>A0A2L2BSS1_9MICO</name>
<protein>
    <submittedName>
        <fullName evidence="1">Uncharacterized protein</fullName>
    </submittedName>
</protein>
<reference evidence="1 2" key="1">
    <citation type="submission" date="2018-02" db="EMBL/GenBank/DDBJ databases">
        <title>Complete genome of the streamlined marine actinobacterium Pontimonas salivibrio CL-TW6 adapted to coastal planktonic lifestype.</title>
        <authorList>
            <person name="Cho B.C."/>
            <person name="Hardies S.C."/>
            <person name="Jang G.I."/>
            <person name="Hwang C.Y."/>
        </authorList>
    </citation>
    <scope>NUCLEOTIDE SEQUENCE [LARGE SCALE GENOMIC DNA]</scope>
    <source>
        <strain evidence="1 2">CL-TW6</strain>
    </source>
</reference>
<sequence length="38" mass="4158">MCSPVRCNRCSKVTWSGCGEHIEEALAPFSHDELCTCG</sequence>
<keyword evidence="2" id="KW-1185">Reference proteome</keyword>
<evidence type="ECO:0000313" key="1">
    <source>
        <dbReference type="EMBL" id="AVG24708.1"/>
    </source>
</evidence>
<dbReference type="EMBL" id="CP026923">
    <property type="protein sequence ID" value="AVG24708.1"/>
    <property type="molecule type" value="Genomic_DNA"/>
</dbReference>